<dbReference type="Proteomes" id="UP001190700">
    <property type="component" value="Unassembled WGS sequence"/>
</dbReference>
<feature type="repeat" description="ARM" evidence="1">
    <location>
        <begin position="476"/>
        <end position="519"/>
    </location>
</feature>
<evidence type="ECO:0000259" key="5">
    <source>
        <dbReference type="Pfam" id="PF09759"/>
    </source>
</evidence>
<reference evidence="6 7" key="1">
    <citation type="journal article" date="2015" name="Genome Biol. Evol.">
        <title>Comparative Genomics of a Bacterivorous Green Alga Reveals Evolutionary Causalities and Consequences of Phago-Mixotrophic Mode of Nutrition.</title>
        <authorList>
            <person name="Burns J.A."/>
            <person name="Paasch A."/>
            <person name="Narechania A."/>
            <person name="Kim E."/>
        </authorList>
    </citation>
    <scope>NUCLEOTIDE SEQUENCE [LARGE SCALE GENOMIC DNA]</scope>
    <source>
        <strain evidence="6 7">PLY_AMNH</strain>
    </source>
</reference>
<evidence type="ECO:0000313" key="7">
    <source>
        <dbReference type="Proteomes" id="UP001190700"/>
    </source>
</evidence>
<proteinExistence type="predicted"/>
<comment type="caution">
    <text evidence="6">The sequence shown here is derived from an EMBL/GenBank/DDBJ whole genome shotgun (WGS) entry which is preliminary data.</text>
</comment>
<feature type="compositionally biased region" description="Pro residues" evidence="3">
    <location>
        <begin position="625"/>
        <end position="643"/>
    </location>
</feature>
<evidence type="ECO:0000313" key="6">
    <source>
        <dbReference type="EMBL" id="KAK3272537.1"/>
    </source>
</evidence>
<protein>
    <recommendedName>
        <fullName evidence="5">Ataxin-10 domain-containing protein</fullName>
    </recommendedName>
</protein>
<evidence type="ECO:0000256" key="2">
    <source>
        <dbReference type="SAM" id="Coils"/>
    </source>
</evidence>
<feature type="compositionally biased region" description="Basic and acidic residues" evidence="3">
    <location>
        <begin position="869"/>
        <end position="881"/>
    </location>
</feature>
<feature type="region of interest" description="Disordered" evidence="3">
    <location>
        <begin position="656"/>
        <end position="888"/>
    </location>
</feature>
<keyword evidence="4" id="KW-1133">Transmembrane helix</keyword>
<evidence type="ECO:0000256" key="4">
    <source>
        <dbReference type="SAM" id="Phobius"/>
    </source>
</evidence>
<evidence type="ECO:0000256" key="1">
    <source>
        <dbReference type="PROSITE-ProRule" id="PRU00259"/>
    </source>
</evidence>
<keyword evidence="4" id="KW-0812">Transmembrane</keyword>
<feature type="compositionally biased region" description="Gly residues" evidence="3">
    <location>
        <begin position="761"/>
        <end position="775"/>
    </location>
</feature>
<feature type="transmembrane region" description="Helical" evidence="4">
    <location>
        <begin position="111"/>
        <end position="133"/>
    </location>
</feature>
<dbReference type="PANTHER" id="PTHR46241">
    <property type="entry name" value="ARMADILLO REPEAT-CONTAINING PROTEIN 4 ARMC4"/>
    <property type="match status" value="1"/>
</dbReference>
<gene>
    <name evidence="6" type="ORF">CYMTET_19175</name>
</gene>
<dbReference type="SMART" id="SM00185">
    <property type="entry name" value="ARM"/>
    <property type="match status" value="6"/>
</dbReference>
<dbReference type="Pfam" id="PF09759">
    <property type="entry name" value="Atx10homo_assoc"/>
    <property type="match status" value="1"/>
</dbReference>
<dbReference type="InterPro" id="IPR019156">
    <property type="entry name" value="Ataxin-10_domain"/>
</dbReference>
<dbReference type="InterPro" id="IPR011989">
    <property type="entry name" value="ARM-like"/>
</dbReference>
<dbReference type="SUPFAM" id="SSF48371">
    <property type="entry name" value="ARM repeat"/>
    <property type="match status" value="1"/>
</dbReference>
<keyword evidence="7" id="KW-1185">Reference proteome</keyword>
<keyword evidence="4" id="KW-0472">Membrane</keyword>
<feature type="compositionally biased region" description="Basic residues" evidence="3">
    <location>
        <begin position="859"/>
        <end position="868"/>
    </location>
</feature>
<feature type="compositionally biased region" description="Low complexity" evidence="3">
    <location>
        <begin position="685"/>
        <end position="703"/>
    </location>
</feature>
<feature type="coiled-coil region" evidence="2">
    <location>
        <begin position="159"/>
        <end position="188"/>
    </location>
</feature>
<feature type="compositionally biased region" description="Low complexity" evidence="3">
    <location>
        <begin position="713"/>
        <end position="727"/>
    </location>
</feature>
<dbReference type="PROSITE" id="PS50176">
    <property type="entry name" value="ARM_REPEAT"/>
    <property type="match status" value="3"/>
</dbReference>
<name>A0AAE0L5G2_9CHLO</name>
<dbReference type="InterPro" id="IPR000225">
    <property type="entry name" value="Armadillo"/>
</dbReference>
<dbReference type="EMBL" id="LGRX02008913">
    <property type="protein sequence ID" value="KAK3272537.1"/>
    <property type="molecule type" value="Genomic_DNA"/>
</dbReference>
<dbReference type="AlphaFoldDB" id="A0AAE0L5G2"/>
<feature type="region of interest" description="Disordered" evidence="3">
    <location>
        <begin position="615"/>
        <end position="644"/>
    </location>
</feature>
<feature type="compositionally biased region" description="Low complexity" evidence="3">
    <location>
        <begin position="776"/>
        <end position="803"/>
    </location>
</feature>
<dbReference type="PANTHER" id="PTHR46241:SF1">
    <property type="entry name" value="OUTER DYNEIN ARM-DOCKING COMPLEX SUBUNIT 2"/>
    <property type="match status" value="1"/>
</dbReference>
<keyword evidence="2" id="KW-0175">Coiled coil</keyword>
<feature type="repeat" description="ARM" evidence="1">
    <location>
        <begin position="519"/>
        <end position="562"/>
    </location>
</feature>
<sequence length="888" mass="94623">MEEIKGAPWLDGELADVISITEKSYHPDGSLGSTEVVIIVTLENGPAADVYGNLVLTIGEDTFDNDAYYDPAGDAYITEVRVYSDNGLTLLWVRAPEQVEEDTGGGDNGMMWAYIGIAGAVAVVGIAAAVVYYKREDLGLVEGSYDDDEGYSTDEESTRLTAEAEREEAEAQAELEAAERDAAAAMSAEAAETGVQIEGGVPAHVLELVKGLKDPAKRTANLKAIAELTMDRHNAEARRHVVRAGAIPLLVAELETKWYNRHRPTASQHEGMRWALLSLAHITRTRGYRHLVRKHNLLPKLTALLALDGLFLKAPDLVKNLLQVVANITVFNKTNQRLLQRQHAPLNIAKLLSAVPHSSPIWPFAVKAFNHVISANMNVKQKAACMKSHILRSLIPALEPSLDNSVKVSAVESINKMCAHSAEFVRQFQAEGGAAPLVRLLDPMNAVKSLLKHVVGTLMTMTRREVTMRSEVMEEGGVAKLVNLMSRDNEPLLVERSAWTLNNMAAGNPAVPDSVRENGGIHALVRLLERAESKNSIKATLAALFHLAQENPDNQDAVREAGGLALLVKHANGEVLNTNKEVAMLCLKNVFADNEANKALVMELGGQDLMERAQETSLPGAPRQIPAPRPPAPPPQAGAPPTPEHSIFADRLLVETPEGSRPSSGNGTPALVVAGGAGGTPLGPSPGTSSHPSRGPSRSNSGTEMPVARQMTPGSQPGSQAGSQAGSRSATPRAEPAARLPETPPIAPLSQEPSTVFSFGAPGGDPPIGGAGGPLGTLPTLNAAASRLPASVSSSAPRAPSSLQPLEPIPTMDSQTAARSIADEAGPSTSGGVAVPHETENEAKEHKKKKKKEKEEKAKKKKEKKEKKERKEKERRGRGSEGEGEDEA</sequence>
<organism evidence="6 7">
    <name type="scientific">Cymbomonas tetramitiformis</name>
    <dbReference type="NCBI Taxonomy" id="36881"/>
    <lineage>
        <taxon>Eukaryota</taxon>
        <taxon>Viridiplantae</taxon>
        <taxon>Chlorophyta</taxon>
        <taxon>Pyramimonadophyceae</taxon>
        <taxon>Pyramimonadales</taxon>
        <taxon>Pyramimonadaceae</taxon>
        <taxon>Cymbomonas</taxon>
    </lineage>
</organism>
<evidence type="ECO:0000256" key="3">
    <source>
        <dbReference type="SAM" id="MobiDB-lite"/>
    </source>
</evidence>
<accession>A0AAE0L5G2</accession>
<feature type="repeat" description="ARM" evidence="1">
    <location>
        <begin position="432"/>
        <end position="476"/>
    </location>
</feature>
<dbReference type="Gene3D" id="1.25.10.10">
    <property type="entry name" value="Leucine-rich Repeat Variant"/>
    <property type="match status" value="3"/>
</dbReference>
<dbReference type="InterPro" id="IPR016024">
    <property type="entry name" value="ARM-type_fold"/>
</dbReference>
<feature type="domain" description="Ataxin-10" evidence="5">
    <location>
        <begin position="544"/>
        <end position="610"/>
    </location>
</feature>